<evidence type="ECO:0000313" key="4">
    <source>
        <dbReference type="Proteomes" id="UP000824102"/>
    </source>
</evidence>
<feature type="chain" id="PRO_5039324504" description="Lipoprotein" evidence="2">
    <location>
        <begin position="23"/>
        <end position="330"/>
    </location>
</feature>
<dbReference type="AlphaFoldDB" id="A0A9D2JZ37"/>
<dbReference type="Proteomes" id="UP000824102">
    <property type="component" value="Unassembled WGS sequence"/>
</dbReference>
<keyword evidence="2" id="KW-0732">Signal</keyword>
<name>A0A9D2JZ37_9FIRM</name>
<feature type="compositionally biased region" description="Polar residues" evidence="1">
    <location>
        <begin position="91"/>
        <end position="100"/>
    </location>
</feature>
<feature type="signal peptide" evidence="2">
    <location>
        <begin position="1"/>
        <end position="22"/>
    </location>
</feature>
<feature type="compositionally biased region" description="Low complexity" evidence="1">
    <location>
        <begin position="74"/>
        <end position="90"/>
    </location>
</feature>
<comment type="caution">
    <text evidence="3">The sequence shown here is derived from an EMBL/GenBank/DDBJ whole genome shotgun (WGS) entry which is preliminary data.</text>
</comment>
<reference evidence="3" key="2">
    <citation type="submission" date="2021-04" db="EMBL/GenBank/DDBJ databases">
        <authorList>
            <person name="Gilroy R."/>
        </authorList>
    </citation>
    <scope>NUCLEOTIDE SEQUENCE</scope>
    <source>
        <strain evidence="3">ChiW7-2402</strain>
    </source>
</reference>
<dbReference type="PROSITE" id="PS51257">
    <property type="entry name" value="PROKAR_LIPOPROTEIN"/>
    <property type="match status" value="1"/>
</dbReference>
<evidence type="ECO:0008006" key="5">
    <source>
        <dbReference type="Google" id="ProtNLM"/>
    </source>
</evidence>
<evidence type="ECO:0000256" key="1">
    <source>
        <dbReference type="SAM" id="MobiDB-lite"/>
    </source>
</evidence>
<accession>A0A9D2JZ37</accession>
<feature type="compositionally biased region" description="Polar residues" evidence="1">
    <location>
        <begin position="60"/>
        <end position="73"/>
    </location>
</feature>
<reference evidence="3" key="1">
    <citation type="journal article" date="2021" name="PeerJ">
        <title>Extensive microbial diversity within the chicken gut microbiome revealed by metagenomics and culture.</title>
        <authorList>
            <person name="Gilroy R."/>
            <person name="Ravi A."/>
            <person name="Getino M."/>
            <person name="Pursley I."/>
            <person name="Horton D.L."/>
            <person name="Alikhan N.F."/>
            <person name="Baker D."/>
            <person name="Gharbi K."/>
            <person name="Hall N."/>
            <person name="Watson M."/>
            <person name="Adriaenssens E.M."/>
            <person name="Foster-Nyarko E."/>
            <person name="Jarju S."/>
            <person name="Secka A."/>
            <person name="Antonio M."/>
            <person name="Oren A."/>
            <person name="Chaudhuri R.R."/>
            <person name="La Ragione R."/>
            <person name="Hildebrand F."/>
            <person name="Pallen M.J."/>
        </authorList>
    </citation>
    <scope>NUCLEOTIDE SEQUENCE</scope>
    <source>
        <strain evidence="3">ChiW7-2402</strain>
    </source>
</reference>
<evidence type="ECO:0000313" key="3">
    <source>
        <dbReference type="EMBL" id="HIZ72995.1"/>
    </source>
</evidence>
<evidence type="ECO:0000256" key="2">
    <source>
        <dbReference type="SAM" id="SignalP"/>
    </source>
</evidence>
<organism evidence="3 4">
    <name type="scientific">Candidatus Gallimonas intestinavium</name>
    <dbReference type="NCBI Taxonomy" id="2838603"/>
    <lineage>
        <taxon>Bacteria</taxon>
        <taxon>Bacillati</taxon>
        <taxon>Bacillota</taxon>
        <taxon>Clostridia</taxon>
        <taxon>Candidatus Gallimonas</taxon>
    </lineage>
</organism>
<sequence length="330" mass="37029">MKKTITLILAASALTLALGATACSTGGIALGGTDQNPASSENVYGVSAATAGMLIQSMETTGQPAQPGSGQDQATDPATEPGTTPETAPEQSSQPETTPDATITVFPELDDYMGLVDSFLNGSGYSILVERSDRTNYEEMMKVSYRGLNGSTEYEMHYNKVLIPDFDDDWDDDRDDRWDDEEEEEYAIEGVLLIEGIEYPVSGIREIERERNEYESETQFRVTLENGKTVWVEQSESSEKHEHELEYSYIIRENGRVVERSSFSFEEEGNETELELITERDGKREVFCFEEETYRGKEYITLRIGSGRETKSYRVLSDGNGGYTYEPLRR</sequence>
<feature type="region of interest" description="Disordered" evidence="1">
    <location>
        <begin position="60"/>
        <end position="100"/>
    </location>
</feature>
<proteinExistence type="predicted"/>
<protein>
    <recommendedName>
        <fullName evidence="5">Lipoprotein</fullName>
    </recommendedName>
</protein>
<dbReference type="EMBL" id="DXBB01000074">
    <property type="protein sequence ID" value="HIZ72995.1"/>
    <property type="molecule type" value="Genomic_DNA"/>
</dbReference>
<gene>
    <name evidence="3" type="ORF">H9964_05405</name>
</gene>